<keyword evidence="3" id="KW-1185">Reference proteome</keyword>
<name>A0A9Q0GXS9_9MAGN</name>
<feature type="compositionally biased region" description="Polar residues" evidence="1">
    <location>
        <begin position="31"/>
        <end position="73"/>
    </location>
</feature>
<dbReference type="Proteomes" id="UP001141806">
    <property type="component" value="Unassembled WGS sequence"/>
</dbReference>
<feature type="region of interest" description="Disordered" evidence="1">
    <location>
        <begin position="1"/>
        <end position="111"/>
    </location>
</feature>
<sequence>MIHTIGDLWRPESIPVVRFQPPETPPEPWRNSFSPSKRRSNSTTMKANPFSPSKGGSDSTTMEYNPFSPSKGRSNPETEKVNPFSEQVTSAVAQESQSWKPDVRAWHIPGR</sequence>
<evidence type="ECO:0000313" key="3">
    <source>
        <dbReference type="Proteomes" id="UP001141806"/>
    </source>
</evidence>
<accession>A0A9Q0GXS9</accession>
<dbReference type="AlphaFoldDB" id="A0A9Q0GXS9"/>
<feature type="compositionally biased region" description="Polar residues" evidence="1">
    <location>
        <begin position="84"/>
        <end position="99"/>
    </location>
</feature>
<gene>
    <name evidence="2" type="ORF">NE237_030754</name>
</gene>
<proteinExistence type="predicted"/>
<organism evidence="2 3">
    <name type="scientific">Protea cynaroides</name>
    <dbReference type="NCBI Taxonomy" id="273540"/>
    <lineage>
        <taxon>Eukaryota</taxon>
        <taxon>Viridiplantae</taxon>
        <taxon>Streptophyta</taxon>
        <taxon>Embryophyta</taxon>
        <taxon>Tracheophyta</taxon>
        <taxon>Spermatophyta</taxon>
        <taxon>Magnoliopsida</taxon>
        <taxon>Proteales</taxon>
        <taxon>Proteaceae</taxon>
        <taxon>Protea</taxon>
    </lineage>
</organism>
<evidence type="ECO:0000313" key="2">
    <source>
        <dbReference type="EMBL" id="KAJ4953922.1"/>
    </source>
</evidence>
<evidence type="ECO:0000256" key="1">
    <source>
        <dbReference type="SAM" id="MobiDB-lite"/>
    </source>
</evidence>
<comment type="caution">
    <text evidence="2">The sequence shown here is derived from an EMBL/GenBank/DDBJ whole genome shotgun (WGS) entry which is preliminary data.</text>
</comment>
<reference evidence="2" key="1">
    <citation type="journal article" date="2023" name="Plant J.">
        <title>The genome of the king protea, Protea cynaroides.</title>
        <authorList>
            <person name="Chang J."/>
            <person name="Duong T.A."/>
            <person name="Schoeman C."/>
            <person name="Ma X."/>
            <person name="Roodt D."/>
            <person name="Barker N."/>
            <person name="Li Z."/>
            <person name="Van de Peer Y."/>
            <person name="Mizrachi E."/>
        </authorList>
    </citation>
    <scope>NUCLEOTIDE SEQUENCE</scope>
    <source>
        <tissue evidence="2">Young leaves</tissue>
    </source>
</reference>
<protein>
    <submittedName>
        <fullName evidence="2">Uncharacterized protein</fullName>
    </submittedName>
</protein>
<dbReference type="EMBL" id="JAMYWD010000012">
    <property type="protein sequence ID" value="KAJ4953922.1"/>
    <property type="molecule type" value="Genomic_DNA"/>
</dbReference>